<feature type="compositionally biased region" description="Polar residues" evidence="1">
    <location>
        <begin position="177"/>
        <end position="192"/>
    </location>
</feature>
<proteinExistence type="predicted"/>
<gene>
    <name evidence="2" type="ORF">HNR70_000890</name>
</gene>
<evidence type="ECO:0000313" key="2">
    <source>
        <dbReference type="EMBL" id="MBB5831077.1"/>
    </source>
</evidence>
<reference evidence="2 3" key="1">
    <citation type="submission" date="2020-08" db="EMBL/GenBank/DDBJ databases">
        <title>Sequencing the genomes of 1000 actinobacteria strains.</title>
        <authorList>
            <person name="Klenk H.-P."/>
        </authorList>
    </citation>
    <scope>NUCLEOTIDE SEQUENCE [LARGE SCALE GENOMIC DNA]</scope>
    <source>
        <strain evidence="2 3">DSM 28796</strain>
    </source>
</reference>
<accession>A0A841AAW0</accession>
<evidence type="ECO:0000313" key="3">
    <source>
        <dbReference type="Proteomes" id="UP000588158"/>
    </source>
</evidence>
<dbReference type="EMBL" id="JACHLZ010000001">
    <property type="protein sequence ID" value="MBB5831077.1"/>
    <property type="molecule type" value="Genomic_DNA"/>
</dbReference>
<organism evidence="2 3">
    <name type="scientific">Brachybacterium aquaticum</name>
    <dbReference type="NCBI Taxonomy" id="1432564"/>
    <lineage>
        <taxon>Bacteria</taxon>
        <taxon>Bacillati</taxon>
        <taxon>Actinomycetota</taxon>
        <taxon>Actinomycetes</taxon>
        <taxon>Micrococcales</taxon>
        <taxon>Dermabacteraceae</taxon>
        <taxon>Brachybacterium</taxon>
    </lineage>
</organism>
<dbReference type="AlphaFoldDB" id="A0A841AAW0"/>
<dbReference type="Proteomes" id="UP000588158">
    <property type="component" value="Unassembled WGS sequence"/>
</dbReference>
<protein>
    <submittedName>
        <fullName evidence="2">Putative membrane protein YphA (DoxX/SURF4 family)</fullName>
    </submittedName>
</protein>
<sequence>MALVRRIARPLLAAPFIFEGVRTALHPEREIDVYPQAFDAADAALAKTSAPGFVDARTLIRATGVAAAGAGFLYATNRAPRAAAVALLATTSVGWAGRKKIWELRGEELMNEAQAILTDAGLLGGVLLAVVDHDGRPSLGYRANKFIERSQKNAAAKQRELEKKAGKLEKKAKDSIDSAQKQVQKQLDAQRA</sequence>
<name>A0A841AAW0_9MICO</name>
<comment type="caution">
    <text evidence="2">The sequence shown here is derived from an EMBL/GenBank/DDBJ whole genome shotgun (WGS) entry which is preliminary data.</text>
</comment>
<feature type="region of interest" description="Disordered" evidence="1">
    <location>
        <begin position="152"/>
        <end position="192"/>
    </location>
</feature>
<evidence type="ECO:0000256" key="1">
    <source>
        <dbReference type="SAM" id="MobiDB-lite"/>
    </source>
</evidence>
<dbReference type="RefSeq" id="WP_184324604.1">
    <property type="nucleotide sequence ID" value="NZ_JACHLZ010000001.1"/>
</dbReference>
<keyword evidence="3" id="KW-1185">Reference proteome</keyword>
<feature type="compositionally biased region" description="Basic and acidic residues" evidence="1">
    <location>
        <begin position="152"/>
        <end position="176"/>
    </location>
</feature>